<name>A0A7C9TMA3_9MICO</name>
<dbReference type="PANTHER" id="PTHR30086:SF20">
    <property type="entry name" value="ARGININE EXPORTER PROTEIN ARGO-RELATED"/>
    <property type="match status" value="1"/>
</dbReference>
<dbReference type="Pfam" id="PF01810">
    <property type="entry name" value="LysE"/>
    <property type="match status" value="1"/>
</dbReference>
<dbReference type="AlphaFoldDB" id="A0A7C9TMA3"/>
<feature type="transmembrane region" description="Helical" evidence="6">
    <location>
        <begin position="150"/>
        <end position="178"/>
    </location>
</feature>
<evidence type="ECO:0000256" key="3">
    <source>
        <dbReference type="ARBA" id="ARBA00022692"/>
    </source>
</evidence>
<organism evidence="7 8">
    <name type="scientific">Galbitalea soli</name>
    <dbReference type="NCBI Taxonomy" id="1268042"/>
    <lineage>
        <taxon>Bacteria</taxon>
        <taxon>Bacillati</taxon>
        <taxon>Actinomycetota</taxon>
        <taxon>Actinomycetes</taxon>
        <taxon>Micrococcales</taxon>
        <taxon>Microbacteriaceae</taxon>
        <taxon>Galbitalea</taxon>
    </lineage>
</organism>
<dbReference type="Proteomes" id="UP000479756">
    <property type="component" value="Unassembled WGS sequence"/>
</dbReference>
<feature type="transmembrane region" description="Helical" evidence="6">
    <location>
        <begin position="71"/>
        <end position="92"/>
    </location>
</feature>
<keyword evidence="3 6" id="KW-0812">Transmembrane</keyword>
<evidence type="ECO:0000256" key="2">
    <source>
        <dbReference type="ARBA" id="ARBA00022475"/>
    </source>
</evidence>
<evidence type="ECO:0000256" key="5">
    <source>
        <dbReference type="ARBA" id="ARBA00023136"/>
    </source>
</evidence>
<dbReference type="RefSeq" id="WP_163471278.1">
    <property type="nucleotide sequence ID" value="NZ_JAAGWZ010000001.1"/>
</dbReference>
<sequence length="210" mass="21623">MVPLPNLIAFSVAATVLILIPGPSLLFVIGRALSLGRIGGLLSVAGNSLGVFAQAVAVALGLGALIEASTIVFTIVKFGGAAFLIYLGIQAIRHRAQRAASPTLAPRSRFRAFAEGLLVGVSNPKTVVFFIAILPQFISVPAGNAPAQLLLLGAVFFVISLVSDGIWALVASAARAWFARSPRRIERLSATGGVAMIGLGGFLAISGVKH</sequence>
<evidence type="ECO:0000256" key="6">
    <source>
        <dbReference type="SAM" id="Phobius"/>
    </source>
</evidence>
<dbReference type="PIRSF" id="PIRSF006324">
    <property type="entry name" value="LeuE"/>
    <property type="match status" value="1"/>
</dbReference>
<evidence type="ECO:0000313" key="7">
    <source>
        <dbReference type="EMBL" id="NEM89737.1"/>
    </source>
</evidence>
<keyword evidence="8" id="KW-1185">Reference proteome</keyword>
<gene>
    <name evidence="7" type="ORF">G3T37_00020</name>
</gene>
<accession>A0A7C9TMA3</accession>
<keyword evidence="4 6" id="KW-1133">Transmembrane helix</keyword>
<feature type="transmembrane region" description="Helical" evidence="6">
    <location>
        <begin position="113"/>
        <end position="138"/>
    </location>
</feature>
<comment type="subcellular location">
    <subcellularLocation>
        <location evidence="1">Cell membrane</location>
        <topology evidence="1">Multi-pass membrane protein</topology>
    </subcellularLocation>
</comment>
<proteinExistence type="predicted"/>
<comment type="caution">
    <text evidence="7">The sequence shown here is derived from an EMBL/GenBank/DDBJ whole genome shotgun (WGS) entry which is preliminary data.</text>
</comment>
<dbReference type="EMBL" id="JAAGWZ010000001">
    <property type="protein sequence ID" value="NEM89737.1"/>
    <property type="molecule type" value="Genomic_DNA"/>
</dbReference>
<dbReference type="InterPro" id="IPR001123">
    <property type="entry name" value="LeuE-type"/>
</dbReference>
<dbReference type="GO" id="GO:0015171">
    <property type="term" value="F:amino acid transmembrane transporter activity"/>
    <property type="evidence" value="ECO:0007669"/>
    <property type="project" value="TreeGrafter"/>
</dbReference>
<evidence type="ECO:0000313" key="8">
    <source>
        <dbReference type="Proteomes" id="UP000479756"/>
    </source>
</evidence>
<dbReference type="GO" id="GO:0005886">
    <property type="term" value="C:plasma membrane"/>
    <property type="evidence" value="ECO:0007669"/>
    <property type="project" value="UniProtKB-SubCell"/>
</dbReference>
<evidence type="ECO:0000256" key="4">
    <source>
        <dbReference type="ARBA" id="ARBA00022989"/>
    </source>
</evidence>
<feature type="transmembrane region" description="Helical" evidence="6">
    <location>
        <begin position="190"/>
        <end position="208"/>
    </location>
</feature>
<keyword evidence="2" id="KW-1003">Cell membrane</keyword>
<protein>
    <submittedName>
        <fullName evidence="7">LysE family translocator</fullName>
    </submittedName>
</protein>
<feature type="transmembrane region" description="Helical" evidence="6">
    <location>
        <begin position="6"/>
        <end position="29"/>
    </location>
</feature>
<evidence type="ECO:0000256" key="1">
    <source>
        <dbReference type="ARBA" id="ARBA00004651"/>
    </source>
</evidence>
<reference evidence="7 8" key="1">
    <citation type="journal article" date="2014" name="Int. J. Syst. Evol. Microbiol.">
        <title>Description of Galbitalea soli gen. nov., sp. nov., and Frondihabitans sucicola sp. nov.</title>
        <authorList>
            <person name="Kim S.J."/>
            <person name="Lim J.M."/>
            <person name="Ahn J.H."/>
            <person name="Weon H.Y."/>
            <person name="Hamada M."/>
            <person name="Suzuki K."/>
            <person name="Ahn T.Y."/>
            <person name="Kwon S.W."/>
        </authorList>
    </citation>
    <scope>NUCLEOTIDE SEQUENCE [LARGE SCALE GENOMIC DNA]</scope>
    <source>
        <strain evidence="7 8">NBRC 108727</strain>
    </source>
</reference>
<feature type="transmembrane region" description="Helical" evidence="6">
    <location>
        <begin position="41"/>
        <end position="65"/>
    </location>
</feature>
<dbReference type="PANTHER" id="PTHR30086">
    <property type="entry name" value="ARGININE EXPORTER PROTEIN ARGO"/>
    <property type="match status" value="1"/>
</dbReference>
<keyword evidence="5 6" id="KW-0472">Membrane</keyword>